<dbReference type="Proteomes" id="UP000887580">
    <property type="component" value="Unplaced"/>
</dbReference>
<sequence>MKAFWFLIFLVLFCFDETNGKPQKFRLKSKKAFLKNSLTLINGSPSFTSGNVRMLPGDLKPMAYELFFHPYFAAPGVSYPREKDQTFDGKIQISINVIRTTSVIVLNYHQLKFEKINLWGMKKGLNESQSGYIKIVDIILSPENETISLKLEREIVKNEKIILVIKYSGKIGINTERGFYISFQKTLFGNKNIVYATMSETKAIEYSGKIGINTERGFYKSFHKTLFGNENIVYATMSETKGARAIFPCFDEPDFKANFKIVIVKPKSWIALSNEMEIKTADFGDGYDYVVFEEFKKISTYLVAFAIGDFVKIEGKTADGILTRIWTFRAGEGQLKSALDAAIKCTDVLTNYTNFPL</sequence>
<evidence type="ECO:0000313" key="2">
    <source>
        <dbReference type="WBParaSite" id="PS1159_v2.g10717.t1"/>
    </source>
</evidence>
<proteinExistence type="predicted"/>
<organism evidence="1 2">
    <name type="scientific">Panagrolaimus sp. PS1159</name>
    <dbReference type="NCBI Taxonomy" id="55785"/>
    <lineage>
        <taxon>Eukaryota</taxon>
        <taxon>Metazoa</taxon>
        <taxon>Ecdysozoa</taxon>
        <taxon>Nematoda</taxon>
        <taxon>Chromadorea</taxon>
        <taxon>Rhabditida</taxon>
        <taxon>Tylenchina</taxon>
        <taxon>Panagrolaimomorpha</taxon>
        <taxon>Panagrolaimoidea</taxon>
        <taxon>Panagrolaimidae</taxon>
        <taxon>Panagrolaimus</taxon>
    </lineage>
</organism>
<evidence type="ECO:0000313" key="1">
    <source>
        <dbReference type="Proteomes" id="UP000887580"/>
    </source>
</evidence>
<protein>
    <submittedName>
        <fullName evidence="2">Aminopeptidase N-like N-terminal domain-containing protein</fullName>
    </submittedName>
</protein>
<name>A0AC35EU74_9BILA</name>
<dbReference type="WBParaSite" id="PS1159_v2.g10717.t1">
    <property type="protein sequence ID" value="PS1159_v2.g10717.t1"/>
    <property type="gene ID" value="PS1159_v2.g10717"/>
</dbReference>
<accession>A0AC35EU74</accession>
<reference evidence="2" key="1">
    <citation type="submission" date="2022-11" db="UniProtKB">
        <authorList>
            <consortium name="WormBaseParasite"/>
        </authorList>
    </citation>
    <scope>IDENTIFICATION</scope>
</reference>